<keyword evidence="1" id="KW-0812">Transmembrane</keyword>
<evidence type="ECO:0000313" key="3">
    <source>
        <dbReference type="Proteomes" id="UP000054995"/>
    </source>
</evidence>
<dbReference type="EMBL" id="JYDT01000043">
    <property type="protein sequence ID" value="KRY88369.1"/>
    <property type="molecule type" value="Genomic_DNA"/>
</dbReference>
<dbReference type="Proteomes" id="UP000054995">
    <property type="component" value="Unassembled WGS sequence"/>
</dbReference>
<keyword evidence="3" id="KW-1185">Reference proteome</keyword>
<name>A0A0V1FRD7_TRIPS</name>
<feature type="transmembrane region" description="Helical" evidence="1">
    <location>
        <begin position="50"/>
        <end position="68"/>
    </location>
</feature>
<protein>
    <submittedName>
        <fullName evidence="2">Uncharacterized protein</fullName>
    </submittedName>
</protein>
<feature type="transmembrane region" description="Helical" evidence="1">
    <location>
        <begin position="12"/>
        <end position="38"/>
    </location>
</feature>
<keyword evidence="1" id="KW-1133">Transmembrane helix</keyword>
<accession>A0A0V1FRD7</accession>
<organism evidence="2 3">
    <name type="scientific">Trichinella pseudospiralis</name>
    <name type="common">Parasitic roundworm</name>
    <dbReference type="NCBI Taxonomy" id="6337"/>
    <lineage>
        <taxon>Eukaryota</taxon>
        <taxon>Metazoa</taxon>
        <taxon>Ecdysozoa</taxon>
        <taxon>Nematoda</taxon>
        <taxon>Enoplea</taxon>
        <taxon>Dorylaimia</taxon>
        <taxon>Trichinellida</taxon>
        <taxon>Trichinellidae</taxon>
        <taxon>Trichinella</taxon>
    </lineage>
</organism>
<comment type="caution">
    <text evidence="2">The sequence shown here is derived from an EMBL/GenBank/DDBJ whole genome shotgun (WGS) entry which is preliminary data.</text>
</comment>
<reference evidence="2 3" key="1">
    <citation type="submission" date="2015-01" db="EMBL/GenBank/DDBJ databases">
        <title>Evolution of Trichinella species and genotypes.</title>
        <authorList>
            <person name="Korhonen P.K."/>
            <person name="Edoardo P."/>
            <person name="Giuseppe L.R."/>
            <person name="Gasser R.B."/>
        </authorList>
    </citation>
    <scope>NUCLEOTIDE SEQUENCE [LARGE SCALE GENOMIC DNA]</scope>
    <source>
        <strain evidence="2">ISS470</strain>
    </source>
</reference>
<evidence type="ECO:0000313" key="2">
    <source>
        <dbReference type="EMBL" id="KRY88369.1"/>
    </source>
</evidence>
<keyword evidence="1" id="KW-0472">Membrane</keyword>
<evidence type="ECO:0000256" key="1">
    <source>
        <dbReference type="SAM" id="Phobius"/>
    </source>
</evidence>
<dbReference type="AlphaFoldDB" id="A0A0V1FRD7"/>
<sequence length="110" mass="12542">MPCTMLIRKSKYGLFVLIFDCGVVWCSLFLLSCLKFLANSRKNANFKTTFMSLILPGLYIGSFLNSVNSKLLDEIQSKFWDAVGQGIYTDYRLIYKEIGNSRVNLIFAFG</sequence>
<proteinExistence type="predicted"/>
<gene>
    <name evidence="2" type="ORF">T4D_16300</name>
</gene>